<feature type="coiled-coil region" evidence="1">
    <location>
        <begin position="190"/>
        <end position="217"/>
    </location>
</feature>
<dbReference type="PANTHER" id="PTHR38432">
    <property type="entry name" value="TELA-LIKE PROTEIN SAOUHSC_01408"/>
    <property type="match status" value="1"/>
</dbReference>
<dbReference type="EMBL" id="PDFK01000007">
    <property type="protein sequence ID" value="PKU50430.1"/>
    <property type="molecule type" value="Genomic_DNA"/>
</dbReference>
<protein>
    <submittedName>
        <fullName evidence="2">Toxic anion resistance protein</fullName>
    </submittedName>
</protein>
<dbReference type="InterPro" id="IPR008863">
    <property type="entry name" value="Toxic_anion-R_TelA"/>
</dbReference>
<dbReference type="Pfam" id="PF05816">
    <property type="entry name" value="TelA"/>
    <property type="match status" value="1"/>
</dbReference>
<dbReference type="PANTHER" id="PTHR38432:SF2">
    <property type="entry name" value="TELLURITE RESISTANCE PROTEIN"/>
    <property type="match status" value="1"/>
</dbReference>
<accession>A0A2I0UWH4</accession>
<gene>
    <name evidence="2" type="ORF">CRI88_18475</name>
</gene>
<reference evidence="2 3" key="1">
    <citation type="submission" date="2017-10" db="EMBL/GenBank/DDBJ databases">
        <title>Draft genome of Lysinibacillus fusiformis strain Juneja, a laboratory-derived pathogen of Drosophila melanogaster.</title>
        <authorList>
            <person name="Smith B.R."/>
            <person name="Unckless R.L."/>
        </authorList>
    </citation>
    <scope>NUCLEOTIDE SEQUENCE [LARGE SCALE GENOMIC DNA]</scope>
    <source>
        <strain evidence="2 3">Juneja</strain>
    </source>
</reference>
<comment type="caution">
    <text evidence="2">The sequence shown here is derived from an EMBL/GenBank/DDBJ whole genome shotgun (WGS) entry which is preliminary data.</text>
</comment>
<dbReference type="AlphaFoldDB" id="A0A2I0UWH4"/>
<evidence type="ECO:0000313" key="3">
    <source>
        <dbReference type="Proteomes" id="UP000234956"/>
    </source>
</evidence>
<name>A0A2I0UWH4_9BACI</name>
<evidence type="ECO:0000313" key="2">
    <source>
        <dbReference type="EMBL" id="PKU50430.1"/>
    </source>
</evidence>
<sequence length="344" mass="39686">MSNISKTLEQLTLETADTVKEQLRDHAEVQQMANRINIKNQLELLALGKEPATKLATFADQILAIITRSTSFESNELFKQLEALMQTFDKKDFTEQKGFFKKLFARKTKNDEDLFAKYNVLGRDIEKIHYHFVLMEEELAKDNRILARLYNEDLMYYLELEKYIVATDIKLHEVQTTLIPMYEKQSEAGNQVAKMELNSLQAIAEMLRQKIDELEKSRMVAILTAPQIEMLRHGNSELMEQINGAFVKTIPVFKMGLMNAVNDRRQQLQNQSASAFENRLKQFGGASDEAVQLSTAMAQQSGPTQSLEEMWDIIVSGIENYQHLRDEQTVKRQQAEQQLLTLRN</sequence>
<dbReference type="Proteomes" id="UP000234956">
    <property type="component" value="Unassembled WGS sequence"/>
</dbReference>
<evidence type="ECO:0000256" key="1">
    <source>
        <dbReference type="SAM" id="Coils"/>
    </source>
</evidence>
<dbReference type="RefSeq" id="WP_058844616.1">
    <property type="nucleotide sequence ID" value="NZ_PDFK01000007.1"/>
</dbReference>
<keyword evidence="1" id="KW-0175">Coiled coil</keyword>
<proteinExistence type="predicted"/>
<organism evidence="2 3">
    <name type="scientific">Lysinibacillus fusiformis</name>
    <dbReference type="NCBI Taxonomy" id="28031"/>
    <lineage>
        <taxon>Bacteria</taxon>
        <taxon>Bacillati</taxon>
        <taxon>Bacillota</taxon>
        <taxon>Bacilli</taxon>
        <taxon>Bacillales</taxon>
        <taxon>Bacillaceae</taxon>
        <taxon>Lysinibacillus</taxon>
    </lineage>
</organism>